<evidence type="ECO:0000256" key="1">
    <source>
        <dbReference type="ARBA" id="ARBA00005532"/>
    </source>
</evidence>
<dbReference type="InterPro" id="IPR036402">
    <property type="entry name" value="EF-Ts_dimer_sf"/>
</dbReference>
<dbReference type="AlphaFoldDB" id="F0WPF0"/>
<keyword evidence="4" id="KW-0496">Mitochondrion</keyword>
<proteinExistence type="inferred from homology"/>
<dbReference type="HOGENOM" id="CLU_047155_2_0_1"/>
<dbReference type="SUPFAM" id="SSF46934">
    <property type="entry name" value="UBA-like"/>
    <property type="match status" value="1"/>
</dbReference>
<dbReference type="GO" id="GO:0003746">
    <property type="term" value="F:translation elongation factor activity"/>
    <property type="evidence" value="ECO:0007669"/>
    <property type="project" value="UniProtKB-UniRule"/>
</dbReference>
<evidence type="ECO:0000259" key="5">
    <source>
        <dbReference type="Pfam" id="PF00889"/>
    </source>
</evidence>
<feature type="domain" description="Translation elongation factor EFTs/EF1B dimerisation" evidence="5">
    <location>
        <begin position="98"/>
        <end position="334"/>
    </location>
</feature>
<evidence type="ECO:0000256" key="3">
    <source>
        <dbReference type="ARBA" id="ARBA00022917"/>
    </source>
</evidence>
<dbReference type="Gene3D" id="3.30.479.20">
    <property type="entry name" value="Elongation factor Ts, dimerisation domain"/>
    <property type="match status" value="2"/>
</dbReference>
<comment type="subcellular location">
    <subcellularLocation>
        <location evidence="4">Mitochondrion</location>
    </subcellularLocation>
</comment>
<dbReference type="InterPro" id="IPR014039">
    <property type="entry name" value="Transl_elong_EFTs/EF1B_dimer"/>
</dbReference>
<sequence>MPLRRLICRNAIGVRTIIRANSTTVSSLFKPDLIMVKKLRNATDAPFKDIKSALAASRGDYDGAFEWLRKKGIAAATAKSSRSALEGLVGIIVDKNTASMVQVNSETDFVARNEKFQTFVVSIALSVQSSSQLKENCDELLAKDELLALTVDNENGRSGQLAQIIPELVAKVGENIVIQRACKVRVDEGIIASYLHNSIGKHLGRIGALVAISFPKTIDAKKQELIKKAGQQLAMHIAAAKPKYLNSNSIPCDTIENERRLLSEQVQQTGKLPSIIEKIIQGKLEKYYSEVTLVEQNHLVHEGNPKVRKVLEILSNDVGAPVDIVGFQRFEVGEDAGNLECKK</sequence>
<dbReference type="PANTHER" id="PTHR11741:SF0">
    <property type="entry name" value="ELONGATION FACTOR TS, MITOCHONDRIAL"/>
    <property type="match status" value="1"/>
</dbReference>
<dbReference type="Gene3D" id="1.10.286.20">
    <property type="match status" value="1"/>
</dbReference>
<organism evidence="6">
    <name type="scientific">Albugo laibachii Nc14</name>
    <dbReference type="NCBI Taxonomy" id="890382"/>
    <lineage>
        <taxon>Eukaryota</taxon>
        <taxon>Sar</taxon>
        <taxon>Stramenopiles</taxon>
        <taxon>Oomycota</taxon>
        <taxon>Peronosporomycetes</taxon>
        <taxon>Albuginales</taxon>
        <taxon>Albuginaceae</taxon>
        <taxon>Albugo</taxon>
    </lineage>
</organism>
<dbReference type="PANTHER" id="PTHR11741">
    <property type="entry name" value="ELONGATION FACTOR TS"/>
    <property type="match status" value="1"/>
</dbReference>
<dbReference type="InterPro" id="IPR009060">
    <property type="entry name" value="UBA-like_sf"/>
</dbReference>
<dbReference type="FunFam" id="1.10.8.10:FF:000001">
    <property type="entry name" value="Elongation factor Ts"/>
    <property type="match status" value="1"/>
</dbReference>
<dbReference type="Gene3D" id="1.10.8.10">
    <property type="entry name" value="DNA helicase RuvA subunit, C-terminal domain"/>
    <property type="match status" value="1"/>
</dbReference>
<dbReference type="SUPFAM" id="SSF54713">
    <property type="entry name" value="Elongation factor Ts (EF-Ts), dimerisation domain"/>
    <property type="match status" value="1"/>
</dbReference>
<comment type="function">
    <text evidence="4">Associates with the EF-Tu.GDP complex and induces the exchange of GDP to GTP. It remains bound to the aminoacyl-tRNA.EF-Tu.GTP complex up to the GTP hydrolysis stage on the ribosome.</text>
</comment>
<dbReference type="HAMAP" id="MF_00050">
    <property type="entry name" value="EF_Ts"/>
    <property type="match status" value="1"/>
</dbReference>
<dbReference type="GO" id="GO:0070125">
    <property type="term" value="P:mitochondrial translational elongation"/>
    <property type="evidence" value="ECO:0007669"/>
    <property type="project" value="TreeGrafter"/>
</dbReference>
<reference evidence="6" key="1">
    <citation type="journal article" date="2011" name="PLoS Biol.">
        <title>Gene gain and loss during evolution of obligate parasitism in the white rust pathogen of Arabidopsis thaliana.</title>
        <authorList>
            <person name="Kemen E."/>
            <person name="Gardiner A."/>
            <person name="Schultz-Larsen T."/>
            <person name="Kemen A.C."/>
            <person name="Balmuth A.L."/>
            <person name="Robert-Seilaniantz A."/>
            <person name="Bailey K."/>
            <person name="Holub E."/>
            <person name="Studholme D.J."/>
            <person name="Maclean D."/>
            <person name="Jones J.D."/>
        </authorList>
    </citation>
    <scope>NUCLEOTIDE SEQUENCE</scope>
</reference>
<evidence type="ECO:0000313" key="6">
    <source>
        <dbReference type="EMBL" id="CCA23197.1"/>
    </source>
</evidence>
<dbReference type="GO" id="GO:0005739">
    <property type="term" value="C:mitochondrion"/>
    <property type="evidence" value="ECO:0007669"/>
    <property type="project" value="UniProtKB-SubCell"/>
</dbReference>
<comment type="similarity">
    <text evidence="1 4">Belongs to the EF-Ts family.</text>
</comment>
<reference evidence="6" key="2">
    <citation type="submission" date="2011-02" db="EMBL/GenBank/DDBJ databases">
        <authorList>
            <person name="MacLean D."/>
        </authorList>
    </citation>
    <scope>NUCLEOTIDE SEQUENCE</scope>
</reference>
<gene>
    <name evidence="6" type="primary">AlNc14C184G8294</name>
    <name evidence="6" type="ORF">ALNC14_093400</name>
</gene>
<keyword evidence="2 4" id="KW-0251">Elongation factor</keyword>
<keyword evidence="3 4" id="KW-0648">Protein biosynthesis</keyword>
<evidence type="ECO:0000256" key="4">
    <source>
        <dbReference type="HAMAP-Rule" id="MF_03135"/>
    </source>
</evidence>
<dbReference type="InterPro" id="IPR001816">
    <property type="entry name" value="Transl_elong_EFTs/EF1B"/>
</dbReference>
<accession>F0WPF0</accession>
<dbReference type="CDD" id="cd14275">
    <property type="entry name" value="UBA_EF-Ts"/>
    <property type="match status" value="1"/>
</dbReference>
<protein>
    <recommendedName>
        <fullName evidence="4">Elongation factor Ts, mitochondrial</fullName>
        <shortName evidence="4">EF-Ts</shortName>
        <shortName evidence="4">EF-TsMt</shortName>
    </recommendedName>
</protein>
<dbReference type="Pfam" id="PF00889">
    <property type="entry name" value="EF_TS"/>
    <property type="match status" value="1"/>
</dbReference>
<evidence type="ECO:0000256" key="2">
    <source>
        <dbReference type="ARBA" id="ARBA00022768"/>
    </source>
</evidence>
<dbReference type="EMBL" id="FR824229">
    <property type="protein sequence ID" value="CCA23197.1"/>
    <property type="molecule type" value="Genomic_DNA"/>
</dbReference>
<dbReference type="NCBIfam" id="TIGR00116">
    <property type="entry name" value="tsf"/>
    <property type="match status" value="1"/>
</dbReference>
<name>F0WPF0_9STRA</name>